<gene>
    <name evidence="1" type="ORF">CMC5_070890</name>
</gene>
<sequence length="154" mass="15587">MNLQHALLAPAISLLLAVTTGCGDDDAIPGGDAPCAAGEISFVGTMGGSSVDASYAYTGAVFSQLGTPSLEVSFNGEGGAAGDLFLTWPSIISDGDQTEVTGTLTWPSPSGATATSHDVAPGSIMTPTEEDKYYFSLDLDGGDHVDGCADMEVF</sequence>
<dbReference type="AlphaFoldDB" id="A0A0K1EPT2"/>
<proteinExistence type="predicted"/>
<dbReference type="RefSeq" id="WP_050434420.1">
    <property type="nucleotide sequence ID" value="NZ_CP012159.1"/>
</dbReference>
<organism evidence="1 2">
    <name type="scientific">Chondromyces crocatus</name>
    <dbReference type="NCBI Taxonomy" id="52"/>
    <lineage>
        <taxon>Bacteria</taxon>
        <taxon>Pseudomonadati</taxon>
        <taxon>Myxococcota</taxon>
        <taxon>Polyangia</taxon>
        <taxon>Polyangiales</taxon>
        <taxon>Polyangiaceae</taxon>
        <taxon>Chondromyces</taxon>
    </lineage>
</organism>
<dbReference type="EMBL" id="CP012159">
    <property type="protein sequence ID" value="AKT42861.1"/>
    <property type="molecule type" value="Genomic_DNA"/>
</dbReference>
<keyword evidence="2" id="KW-1185">Reference proteome</keyword>
<dbReference type="KEGG" id="ccro:CMC5_070890"/>
<evidence type="ECO:0000313" key="1">
    <source>
        <dbReference type="EMBL" id="AKT42861.1"/>
    </source>
</evidence>
<evidence type="ECO:0000313" key="2">
    <source>
        <dbReference type="Proteomes" id="UP000067626"/>
    </source>
</evidence>
<reference evidence="1 2" key="1">
    <citation type="submission" date="2015-07" db="EMBL/GenBank/DDBJ databases">
        <title>Genome analysis of myxobacterium Chondromyces crocatus Cm c5 reveals a high potential for natural compound synthesis and the genetic basis for the loss of fruiting body formation.</title>
        <authorList>
            <person name="Zaburannyi N."/>
            <person name="Bunk B."/>
            <person name="Maier J."/>
            <person name="Overmann J."/>
            <person name="Mueller R."/>
        </authorList>
    </citation>
    <scope>NUCLEOTIDE SEQUENCE [LARGE SCALE GENOMIC DNA]</scope>
    <source>
        <strain evidence="1 2">Cm c5</strain>
    </source>
</reference>
<accession>A0A0K1EPT2</accession>
<dbReference type="Proteomes" id="UP000067626">
    <property type="component" value="Chromosome"/>
</dbReference>
<name>A0A0K1EPT2_CHOCO</name>
<protein>
    <submittedName>
        <fullName evidence="1">Uncharacterized protein</fullName>
    </submittedName>
</protein>